<feature type="signal peptide" evidence="1">
    <location>
        <begin position="1"/>
        <end position="18"/>
    </location>
</feature>
<sequence>MKKTLIALLLVASPSVLAAEEEGKCETNIERASNPILEIITVPFKIIAAFSHLPRCLVDYFPVNEENDK</sequence>
<dbReference type="Proteomes" id="UP001168167">
    <property type="component" value="Unassembled WGS sequence"/>
</dbReference>
<reference evidence="2" key="2">
    <citation type="journal article" date="2023" name="Microbiome">
        <title>Synthase-selected sorting approach identifies a beta-lactone synthase in a nudibranch symbiotic bacterium.</title>
        <authorList>
            <person name="Dzunkova M."/>
            <person name="La Clair J.J."/>
            <person name="Tyml T."/>
            <person name="Doud D."/>
            <person name="Schulz F."/>
            <person name="Piquer-Esteban S."/>
            <person name="Porcel Sanchis D."/>
            <person name="Osborn A."/>
            <person name="Robinson D."/>
            <person name="Louie K.B."/>
            <person name="Bowen B.P."/>
            <person name="Bowers R.M."/>
            <person name="Lee J."/>
            <person name="Arnau V."/>
            <person name="Diaz-Villanueva W."/>
            <person name="Stepanauskas R."/>
            <person name="Gosliner T."/>
            <person name="Date S.V."/>
            <person name="Northen T.R."/>
            <person name="Cheng J.F."/>
            <person name="Burkart M.D."/>
            <person name="Woyke T."/>
        </authorList>
    </citation>
    <scope>NUCLEOTIDE SEQUENCE</scope>
    <source>
        <strain evidence="2">Df01</strain>
    </source>
</reference>
<reference evidence="2" key="1">
    <citation type="submission" date="2022-08" db="EMBL/GenBank/DDBJ databases">
        <authorList>
            <person name="Dzunkova M."/>
            <person name="La Clair J."/>
            <person name="Tyml T."/>
            <person name="Doud D."/>
            <person name="Schulz F."/>
            <person name="Piquer S."/>
            <person name="Porcel Sanchis D."/>
            <person name="Osborn A."/>
            <person name="Robinson D."/>
            <person name="Louie K.B."/>
            <person name="Bowen B.P."/>
            <person name="Bowers R."/>
            <person name="Lee J."/>
            <person name="Arnau Llombart V."/>
            <person name="Diaz Villanueva W."/>
            <person name="Gosliner T."/>
            <person name="Northen T."/>
            <person name="Cheng J.-F."/>
            <person name="Burkart M.D."/>
            <person name="Woyke T."/>
        </authorList>
    </citation>
    <scope>NUCLEOTIDE SEQUENCE</scope>
    <source>
        <strain evidence="2">Df01</strain>
    </source>
</reference>
<dbReference type="EMBL" id="JANQAO010000001">
    <property type="protein sequence ID" value="MDM5147202.1"/>
    <property type="molecule type" value="Genomic_DNA"/>
</dbReference>
<evidence type="ECO:0008006" key="4">
    <source>
        <dbReference type="Google" id="ProtNLM"/>
    </source>
</evidence>
<keyword evidence="1" id="KW-0732">Signal</keyword>
<keyword evidence="3" id="KW-1185">Reference proteome</keyword>
<evidence type="ECO:0000256" key="1">
    <source>
        <dbReference type="SAM" id="SignalP"/>
    </source>
</evidence>
<organism evidence="2 3">
    <name type="scientific">Candidatus Doriopsillibacter californiensis</name>
    <dbReference type="NCBI Taxonomy" id="2970740"/>
    <lineage>
        <taxon>Bacteria</taxon>
        <taxon>Pseudomonadati</taxon>
        <taxon>Pseudomonadota</taxon>
        <taxon>Gammaproteobacteria</taxon>
        <taxon>Candidatus Tethybacterales</taxon>
        <taxon>Candidatus Persebacteraceae</taxon>
        <taxon>Candidatus Doriopsillibacter</taxon>
    </lineage>
</organism>
<evidence type="ECO:0000313" key="2">
    <source>
        <dbReference type="EMBL" id="MDM5147202.1"/>
    </source>
</evidence>
<feature type="chain" id="PRO_5046705457" description="Secreted protein" evidence="1">
    <location>
        <begin position="19"/>
        <end position="69"/>
    </location>
</feature>
<evidence type="ECO:0000313" key="3">
    <source>
        <dbReference type="Proteomes" id="UP001168167"/>
    </source>
</evidence>
<name>A0ABT7QKP0_9GAMM</name>
<protein>
    <recommendedName>
        <fullName evidence="4">Secreted protein</fullName>
    </recommendedName>
</protein>
<accession>A0ABT7QKP0</accession>
<gene>
    <name evidence="2" type="ORF">NQX30_02265</name>
</gene>
<proteinExistence type="predicted"/>
<comment type="caution">
    <text evidence="2">The sequence shown here is derived from an EMBL/GenBank/DDBJ whole genome shotgun (WGS) entry which is preliminary data.</text>
</comment>